<evidence type="ECO:0000256" key="4">
    <source>
        <dbReference type="SAM" id="Coils"/>
    </source>
</evidence>
<feature type="coiled-coil region" evidence="4">
    <location>
        <begin position="1026"/>
        <end position="1066"/>
    </location>
</feature>
<dbReference type="SUPFAM" id="SSF52540">
    <property type="entry name" value="P-loop containing nucleoside triphosphate hydrolases"/>
    <property type="match status" value="1"/>
</dbReference>
<dbReference type="Gene3D" id="3.40.50.300">
    <property type="entry name" value="P-loop containing nucleotide triphosphate hydrolases"/>
    <property type="match status" value="2"/>
</dbReference>
<evidence type="ECO:0000256" key="3">
    <source>
        <dbReference type="ARBA" id="ARBA00013368"/>
    </source>
</evidence>
<organism evidence="7 8">
    <name type="scientific">Paenibacillus helianthi</name>
    <dbReference type="NCBI Taxonomy" id="1349432"/>
    <lineage>
        <taxon>Bacteria</taxon>
        <taxon>Bacillati</taxon>
        <taxon>Bacillota</taxon>
        <taxon>Bacilli</taxon>
        <taxon>Bacillales</taxon>
        <taxon>Paenibacillaceae</taxon>
        <taxon>Paenibacillus</taxon>
    </lineage>
</organism>
<keyword evidence="4" id="KW-0175">Coiled coil</keyword>
<keyword evidence="8" id="KW-1185">Reference proteome</keyword>
<feature type="domain" description="Rad50/SbcC-type AAA" evidence="6">
    <location>
        <begin position="6"/>
        <end position="207"/>
    </location>
</feature>
<evidence type="ECO:0000256" key="5">
    <source>
        <dbReference type="SAM" id="MobiDB-lite"/>
    </source>
</evidence>
<comment type="caution">
    <text evidence="7">The sequence shown here is derived from an EMBL/GenBank/DDBJ whole genome shotgun (WGS) entry which is preliminary data.</text>
</comment>
<evidence type="ECO:0000256" key="2">
    <source>
        <dbReference type="ARBA" id="ARBA00011322"/>
    </source>
</evidence>
<dbReference type="Pfam" id="PF13558">
    <property type="entry name" value="SbcC_Walker_B"/>
    <property type="match status" value="1"/>
</dbReference>
<sequence length="1225" mass="134620">MKPILLKVAGLQSYREQQEIDFASLTETGLFGIFGPTGSGKSSLLDAITLAMYGKVERAVNGTQGIMNHSEDQLSVAFTFELTSSAGPRRYRVERKFKRTGDQSVSNTISRFIEVADDGDHVMADKLADVTRCVEEHIGLKMDDFTRAVVLPQGKFAEFLSLRGVDRRQMLQRLFHLEQYGDGLALKLSRRVKENEAALRALEAEQQGLGSAGKADVEAAEQRLQEAVLQAADCRKRLDEAVLRAERYARIRELQDERSRREGQREALLAQEADILLLEQKLGKADEAEKMLPALKTWRNAEEAWKSRLDRAEGQEVQAAAAERKAAELATAEAAAQAALAAEEPALRQGADTYRRALELEAELGGLRRERTAVLERRDEASRGLAARRESMARERELLAKGQKRQQELQQSLQPLAVRSQERQTLQEAMQRLQGLRSASSQRETAERERAERAAVLAAAEARLAAAGDRRRSLEAQRGAGIAAAALHLEELRAGEAAAGAAADQLELHGSTLAAALKGQERHRLSLSLASELQDGQPCPVCGSQHHPTPALAEDSGEREELERQLEQSRALGRRALEARHLFRSLLEQDVTWLEQVYGEGAAESFAIPAAAGLEQGSAIGSASSWTSASSDRPVAPVPSGRLEALASSDRPVAPVPSDRLEALASSDRPVAPVPSDRLEALAPSDRPVALANPSGASAPAGLSSDPVSFSTNTVLAEQALSGLENDYSALKIRSGELRRSAAEWQRSLQEEQQLTHKEAAAAEAEAAWVQGITAKAADLARQLDELHNEWTRLFPELAPDDAEHAYREMQKKDEQAEEIRGRLEISVKFLDDKSTSVQVLQEEIASLDKELAQWNAQLEGKEALESEKEQRLLEWTGGRSAAVLLAECEQRLQALQAGLDSSRQSHRTAAEQAQHAVKEAAISRQAAESAREHYAAAASYWEDSLKASLFASTFEVEGAALTPEERTEAGARVRAHRDGEAEVTLQLRNIEEKLGGTVLSTEEWQESQETLRRCKDDDEAALQGRARAERDLEDLQHRHVRWMELEGKRAEHAELQDRLSKLQTVLRGNAFVEYIAEEQLMQVCQAASQRLRFLSKQRYALEVDSGGGFVIRDDGNGGVRRPVSTLSGGETFLTSLSLALALSAQIQLRGQYPLQFFFLDEGFGTLDPDLLDTVITSLERLHNDQLSVGIISHVPELRARLPRKLVIVPAEPGGGGSRIILEKM</sequence>
<reference evidence="7 8" key="1">
    <citation type="submission" date="2016-03" db="EMBL/GenBank/DDBJ databases">
        <authorList>
            <person name="Sant'Anna F.H."/>
            <person name="Ambrosini A."/>
            <person name="Souza R."/>
            <person name="Bach E."/>
            <person name="Fernandes G."/>
            <person name="Balsanelli E."/>
            <person name="Baura V.A."/>
            <person name="Souza E.M."/>
            <person name="Passaglia L."/>
        </authorList>
    </citation>
    <scope>NUCLEOTIDE SEQUENCE [LARGE SCALE GENOMIC DNA]</scope>
    <source>
        <strain evidence="7 8">P26E</strain>
    </source>
</reference>
<proteinExistence type="inferred from homology"/>
<feature type="region of interest" description="Disordered" evidence="5">
    <location>
        <begin position="536"/>
        <end position="567"/>
    </location>
</feature>
<comment type="subunit">
    <text evidence="2">Heterodimer of SbcC and SbcD.</text>
</comment>
<evidence type="ECO:0000313" key="7">
    <source>
        <dbReference type="EMBL" id="OKP91162.1"/>
    </source>
</evidence>
<evidence type="ECO:0000313" key="8">
    <source>
        <dbReference type="Proteomes" id="UP000186058"/>
    </source>
</evidence>
<dbReference type="InterPro" id="IPR027417">
    <property type="entry name" value="P-loop_NTPase"/>
</dbReference>
<dbReference type="Proteomes" id="UP000186058">
    <property type="component" value="Unassembled WGS sequence"/>
</dbReference>
<dbReference type="RefSeq" id="WP_074106756.1">
    <property type="nucleotide sequence ID" value="NZ_LVWI01000002.1"/>
</dbReference>
<name>A0ABX3EW37_9BACL</name>
<dbReference type="Pfam" id="PF13476">
    <property type="entry name" value="AAA_23"/>
    <property type="match status" value="1"/>
</dbReference>
<feature type="region of interest" description="Disordered" evidence="5">
    <location>
        <begin position="421"/>
        <end position="450"/>
    </location>
</feature>
<comment type="similarity">
    <text evidence="1">Belongs to the SMC family. SbcC subfamily.</text>
</comment>
<dbReference type="InterPro" id="IPR038729">
    <property type="entry name" value="Rad50/SbcC_AAA"/>
</dbReference>
<dbReference type="EMBL" id="LVWI01000002">
    <property type="protein sequence ID" value="OKP91162.1"/>
    <property type="molecule type" value="Genomic_DNA"/>
</dbReference>
<gene>
    <name evidence="7" type="ORF">A3844_04855</name>
</gene>
<feature type="coiled-coil region" evidence="4">
    <location>
        <begin position="185"/>
        <end position="271"/>
    </location>
</feature>
<feature type="coiled-coil region" evidence="4">
    <location>
        <begin position="295"/>
        <end position="332"/>
    </location>
</feature>
<evidence type="ECO:0000256" key="1">
    <source>
        <dbReference type="ARBA" id="ARBA00006930"/>
    </source>
</evidence>
<feature type="coiled-coil region" evidence="4">
    <location>
        <begin position="770"/>
        <end position="906"/>
    </location>
</feature>
<dbReference type="SUPFAM" id="SSF161270">
    <property type="entry name" value="PspA lactotransferrin-binding region"/>
    <property type="match status" value="1"/>
</dbReference>
<protein>
    <recommendedName>
        <fullName evidence="3">Nuclease SbcCD subunit C</fullName>
    </recommendedName>
</protein>
<evidence type="ECO:0000259" key="6">
    <source>
        <dbReference type="Pfam" id="PF13476"/>
    </source>
</evidence>
<accession>A0ABX3EW37</accession>
<dbReference type="PANTHER" id="PTHR32114">
    <property type="entry name" value="ABC TRANSPORTER ABCH.3"/>
    <property type="match status" value="1"/>
</dbReference>
<dbReference type="PANTHER" id="PTHR32114:SF2">
    <property type="entry name" value="ABC TRANSPORTER ABCH.3"/>
    <property type="match status" value="1"/>
</dbReference>